<evidence type="ECO:0000313" key="3">
    <source>
        <dbReference type="EMBL" id="KAL1899255.1"/>
    </source>
</evidence>
<dbReference type="Proteomes" id="UP001583280">
    <property type="component" value="Unassembled WGS sequence"/>
</dbReference>
<proteinExistence type="predicted"/>
<evidence type="ECO:0000259" key="2">
    <source>
        <dbReference type="Pfam" id="PF13881"/>
    </source>
</evidence>
<evidence type="ECO:0000313" key="4">
    <source>
        <dbReference type="Proteomes" id="UP001583280"/>
    </source>
</evidence>
<keyword evidence="4" id="KW-1185">Reference proteome</keyword>
<organism evidence="3 4">
    <name type="scientific">Ceratocystis pirilliformis</name>
    <dbReference type="NCBI Taxonomy" id="259994"/>
    <lineage>
        <taxon>Eukaryota</taxon>
        <taxon>Fungi</taxon>
        <taxon>Dikarya</taxon>
        <taxon>Ascomycota</taxon>
        <taxon>Pezizomycotina</taxon>
        <taxon>Sordariomycetes</taxon>
        <taxon>Hypocreomycetidae</taxon>
        <taxon>Microascales</taxon>
        <taxon>Ceratocystidaceae</taxon>
        <taxon>Ceratocystis</taxon>
    </lineage>
</organism>
<dbReference type="PANTHER" id="PTHR13169:SF0">
    <property type="entry name" value="UBIQUITIN-LIKE PROTEIN 3"/>
    <property type="match status" value="1"/>
</dbReference>
<dbReference type="PANTHER" id="PTHR13169">
    <property type="entry name" value="UBIQUITIN-LIKE PROTEIN 3 HCG-1 PROTEIN"/>
    <property type="match status" value="1"/>
</dbReference>
<gene>
    <name evidence="3" type="ORF">Cpir12675_001538</name>
</gene>
<reference evidence="3 4" key="1">
    <citation type="journal article" date="2024" name="IMA Fungus">
        <title>IMA Genome - F19 : A genome assembly and annotation guide to empower mycologists, including annotated draft genome sequences of Ceratocystis pirilliformis, Diaporthe australafricana, Fusarium ophioides, Paecilomyces lecythidis, and Sporothrix stenoceras.</title>
        <authorList>
            <person name="Aylward J."/>
            <person name="Wilson A.M."/>
            <person name="Visagie C.M."/>
            <person name="Spraker J."/>
            <person name="Barnes I."/>
            <person name="Buitendag C."/>
            <person name="Ceriani C."/>
            <person name="Del Mar Angel L."/>
            <person name="du Plessis D."/>
            <person name="Fuchs T."/>
            <person name="Gasser K."/>
            <person name="Kramer D."/>
            <person name="Li W."/>
            <person name="Munsamy K."/>
            <person name="Piso A."/>
            <person name="Price J.L."/>
            <person name="Sonnekus B."/>
            <person name="Thomas C."/>
            <person name="van der Nest A."/>
            <person name="van Dijk A."/>
            <person name="van Heerden A."/>
            <person name="van Vuuren N."/>
            <person name="Yilmaz N."/>
            <person name="Duong T.A."/>
            <person name="van der Merwe N.A."/>
            <person name="Wingfield M.J."/>
            <person name="Wingfield B.D."/>
        </authorList>
    </citation>
    <scope>NUCLEOTIDE SEQUENCE [LARGE SCALE GENOMIC DNA]</scope>
    <source>
        <strain evidence="3 4">CMW 12675</strain>
    </source>
</reference>
<sequence>MASSSFPTVLGAGPMLEEDHKEFRPVNTSVDTDINMIDGQPPLNHGDNHAGEGTVEVKDNKVPANTEMDPPNTSTDTNAETDVNSVCRISLLLASGARHSYEIDDKFLAKRNVDAKSPSTESSPGKRDPFSISVYTLKELILREWHDVWGAKPASPNSIRLIYFGRLLNDRDSLRQSRFSVDAPNIVHMSVKPADVIADDDEPKVNTKTLARSNTRTESANCCVIL</sequence>
<accession>A0ABR3ZFT8</accession>
<protein>
    <recommendedName>
        <fullName evidence="2">UBL3-like ubiquitin domain-containing protein</fullName>
    </recommendedName>
</protein>
<dbReference type="EMBL" id="JAWDJO010000025">
    <property type="protein sequence ID" value="KAL1899255.1"/>
    <property type="molecule type" value="Genomic_DNA"/>
</dbReference>
<dbReference type="Pfam" id="PF13881">
    <property type="entry name" value="Rad60-SLD_2"/>
    <property type="match status" value="1"/>
</dbReference>
<feature type="domain" description="UBL3-like ubiquitin" evidence="2">
    <location>
        <begin position="131"/>
        <end position="203"/>
    </location>
</feature>
<dbReference type="InterPro" id="IPR040015">
    <property type="entry name" value="UBL3-like"/>
</dbReference>
<dbReference type="Gene3D" id="3.10.20.90">
    <property type="entry name" value="Phosphatidylinositol 3-kinase Catalytic Subunit, Chain A, domain 1"/>
    <property type="match status" value="1"/>
</dbReference>
<dbReference type="InterPro" id="IPR029071">
    <property type="entry name" value="Ubiquitin-like_domsf"/>
</dbReference>
<name>A0ABR3ZFT8_9PEZI</name>
<dbReference type="SUPFAM" id="SSF54236">
    <property type="entry name" value="Ubiquitin-like"/>
    <property type="match status" value="1"/>
</dbReference>
<feature type="region of interest" description="Disordered" evidence="1">
    <location>
        <begin position="1"/>
        <end position="21"/>
    </location>
</feature>
<evidence type="ECO:0000256" key="1">
    <source>
        <dbReference type="SAM" id="MobiDB-lite"/>
    </source>
</evidence>
<dbReference type="InterPro" id="IPR039540">
    <property type="entry name" value="UBL3-like_ubiquitin_dom"/>
</dbReference>
<comment type="caution">
    <text evidence="3">The sequence shown here is derived from an EMBL/GenBank/DDBJ whole genome shotgun (WGS) entry which is preliminary data.</text>
</comment>